<protein>
    <submittedName>
        <fullName evidence="1">Uncharacterized protein</fullName>
    </submittedName>
</protein>
<comment type="caution">
    <text evidence="1">The sequence shown here is derived from an EMBL/GenBank/DDBJ whole genome shotgun (WGS) entry which is preliminary data.</text>
</comment>
<proteinExistence type="predicted"/>
<dbReference type="Proteomes" id="UP000078046">
    <property type="component" value="Unassembled WGS sequence"/>
</dbReference>
<reference evidence="1 2" key="1">
    <citation type="submission" date="2016-04" db="EMBL/GenBank/DDBJ databases">
        <title>The genome of Intoshia linei affirms orthonectids as highly simplified spiralians.</title>
        <authorList>
            <person name="Mikhailov K.V."/>
            <person name="Slusarev G.S."/>
            <person name="Nikitin M.A."/>
            <person name="Logacheva M.D."/>
            <person name="Penin A."/>
            <person name="Aleoshin V."/>
            <person name="Panchin Y.V."/>
        </authorList>
    </citation>
    <scope>NUCLEOTIDE SEQUENCE [LARGE SCALE GENOMIC DNA]</scope>
    <source>
        <strain evidence="1">Intl2013</strain>
        <tissue evidence="1">Whole animal</tissue>
    </source>
</reference>
<dbReference type="EMBL" id="LWCA01000412">
    <property type="protein sequence ID" value="OAF68641.1"/>
    <property type="molecule type" value="Genomic_DNA"/>
</dbReference>
<evidence type="ECO:0000313" key="1">
    <source>
        <dbReference type="EMBL" id="OAF68641.1"/>
    </source>
</evidence>
<sequence>MYHISKKQSIYYKAQKINDQPAIKPNRKLAEDFVPNIFTVMEKVPFYM</sequence>
<gene>
    <name evidence="1" type="ORF">A3Q56_03640</name>
</gene>
<name>A0A177B4W3_9BILA</name>
<keyword evidence="2" id="KW-1185">Reference proteome</keyword>
<dbReference type="AlphaFoldDB" id="A0A177B4W3"/>
<organism evidence="1 2">
    <name type="scientific">Intoshia linei</name>
    <dbReference type="NCBI Taxonomy" id="1819745"/>
    <lineage>
        <taxon>Eukaryota</taxon>
        <taxon>Metazoa</taxon>
        <taxon>Spiralia</taxon>
        <taxon>Lophotrochozoa</taxon>
        <taxon>Mesozoa</taxon>
        <taxon>Orthonectida</taxon>
        <taxon>Rhopaluridae</taxon>
        <taxon>Intoshia</taxon>
    </lineage>
</organism>
<evidence type="ECO:0000313" key="2">
    <source>
        <dbReference type="Proteomes" id="UP000078046"/>
    </source>
</evidence>
<accession>A0A177B4W3</accession>